<proteinExistence type="predicted"/>
<dbReference type="AlphaFoldDB" id="A0AAD5R688"/>
<sequence length="107" mass="12299">MVSSPKRYWLCASFGPVIKIWDLKDKREIEELKLAITGKTTIAPHCVSLAWSQNGQTLYAGYTDNERCSSSVCAYRLIWLVSLLFIDNRGHVIYEISDFGVLMCYNW</sequence>
<dbReference type="Gene3D" id="2.130.10.10">
    <property type="entry name" value="YVTN repeat-like/Quinoprotein amine dehydrogenase"/>
    <property type="match status" value="1"/>
</dbReference>
<reference evidence="1" key="1">
    <citation type="submission" date="2021-06" db="EMBL/GenBank/DDBJ databases">
        <title>Parelaphostrongylus tenuis whole genome reference sequence.</title>
        <authorList>
            <person name="Garwood T.J."/>
            <person name="Larsen P.A."/>
            <person name="Fountain-Jones N.M."/>
            <person name="Garbe J.R."/>
            <person name="Macchietto M.G."/>
            <person name="Kania S.A."/>
            <person name="Gerhold R.W."/>
            <person name="Richards J.E."/>
            <person name="Wolf T.M."/>
        </authorList>
    </citation>
    <scope>NUCLEOTIDE SEQUENCE</scope>
    <source>
        <strain evidence="1">MNPRO001-30</strain>
        <tissue evidence="1">Meninges</tissue>
    </source>
</reference>
<dbReference type="GO" id="GO:0043022">
    <property type="term" value="F:ribosome binding"/>
    <property type="evidence" value="ECO:0007669"/>
    <property type="project" value="InterPro"/>
</dbReference>
<dbReference type="InterPro" id="IPR015943">
    <property type="entry name" value="WD40/YVTN_repeat-like_dom_sf"/>
</dbReference>
<dbReference type="GO" id="GO:0016301">
    <property type="term" value="F:kinase activity"/>
    <property type="evidence" value="ECO:0007669"/>
    <property type="project" value="UniProtKB-KW"/>
</dbReference>
<keyword evidence="1" id="KW-0418">Kinase</keyword>
<comment type="caution">
    <text evidence="1">The sequence shown here is derived from an EMBL/GenBank/DDBJ whole genome shotgun (WGS) entry which is preliminary data.</text>
</comment>
<name>A0AAD5R688_PARTN</name>
<dbReference type="Proteomes" id="UP001196413">
    <property type="component" value="Unassembled WGS sequence"/>
</dbReference>
<dbReference type="GO" id="GO:0045182">
    <property type="term" value="F:translation regulator activity"/>
    <property type="evidence" value="ECO:0007669"/>
    <property type="project" value="InterPro"/>
</dbReference>
<evidence type="ECO:0000313" key="2">
    <source>
        <dbReference type="Proteomes" id="UP001196413"/>
    </source>
</evidence>
<dbReference type="EMBL" id="JAHQIW010006763">
    <property type="protein sequence ID" value="KAJ1370284.1"/>
    <property type="molecule type" value="Genomic_DNA"/>
</dbReference>
<dbReference type="InterPro" id="IPR045223">
    <property type="entry name" value="RACK1-like"/>
</dbReference>
<dbReference type="PANTHER" id="PTHR19868">
    <property type="entry name" value="RECEPTOR FOR ACTIVATED PROTEIN KINASE C RACK1"/>
    <property type="match status" value="1"/>
</dbReference>
<protein>
    <submittedName>
        <fullName evidence="1">Receptor of activated protein C kinase 1</fullName>
    </submittedName>
</protein>
<organism evidence="1 2">
    <name type="scientific">Parelaphostrongylus tenuis</name>
    <name type="common">Meningeal worm</name>
    <dbReference type="NCBI Taxonomy" id="148309"/>
    <lineage>
        <taxon>Eukaryota</taxon>
        <taxon>Metazoa</taxon>
        <taxon>Ecdysozoa</taxon>
        <taxon>Nematoda</taxon>
        <taxon>Chromadorea</taxon>
        <taxon>Rhabditida</taxon>
        <taxon>Rhabditina</taxon>
        <taxon>Rhabditomorpha</taxon>
        <taxon>Strongyloidea</taxon>
        <taxon>Metastrongylidae</taxon>
        <taxon>Parelaphostrongylus</taxon>
    </lineage>
</organism>
<accession>A0AAD5R688</accession>
<keyword evidence="1" id="KW-0808">Transferase</keyword>
<gene>
    <name evidence="1" type="primary">RACK1</name>
    <name evidence="1" type="ORF">KIN20_031977</name>
</gene>
<dbReference type="InterPro" id="IPR036322">
    <property type="entry name" value="WD40_repeat_dom_sf"/>
</dbReference>
<keyword evidence="2" id="KW-1185">Reference proteome</keyword>
<dbReference type="SUPFAM" id="SSF50978">
    <property type="entry name" value="WD40 repeat-like"/>
    <property type="match status" value="1"/>
</dbReference>
<keyword evidence="1" id="KW-0675">Receptor</keyword>
<evidence type="ECO:0000313" key="1">
    <source>
        <dbReference type="EMBL" id="KAJ1370284.1"/>
    </source>
</evidence>